<dbReference type="OrthoDB" id="8073614at2"/>
<evidence type="ECO:0000313" key="3">
    <source>
        <dbReference type="EMBL" id="TCU39400.1"/>
    </source>
</evidence>
<dbReference type="EMBL" id="SMBJ01000006">
    <property type="protein sequence ID" value="TCU24654.1"/>
    <property type="molecule type" value="Genomic_DNA"/>
</dbReference>
<evidence type="ECO:0000313" key="4">
    <source>
        <dbReference type="Proteomes" id="UP000295507"/>
    </source>
</evidence>
<sequence length="331" mass="36160">MGDVYANGLEISGKGSDGKTIAAFPDVCFTPPENPATPPGVPVPYPSFGMSGDTDKGTSTVKISGKTINIKNKSYLTRTSGTEAGVAAKKGIITSKNTGKEYFNSWSSDVKFDGEPVIRMSDLATNNHASPQGNTPPWVHVLKIKVGRFTCAAILAKLDIVVHPYKNADKHCESRDQSKPAAKDNKYQQSDHIIQNACFENARGTGGIKTFKDYNMNDAPCVCLKDGTRRGTEHGEKTAAQNEWTNNQLEKNKNPTYEEVREANLEAMKKAKAPHMDDKNGKEHPALDCLRAICDAFFHPLMENEGDDNTQTRTPRGGRFKQPAAGKKARK</sequence>
<dbReference type="AlphaFoldDB" id="A0A4R3QT69"/>
<keyword evidence="5" id="KW-1185">Reference proteome</keyword>
<organism evidence="2 5">
    <name type="scientific">Rhizobium azibense</name>
    <dbReference type="NCBI Taxonomy" id="1136135"/>
    <lineage>
        <taxon>Bacteria</taxon>
        <taxon>Pseudomonadati</taxon>
        <taxon>Pseudomonadota</taxon>
        <taxon>Alphaproteobacteria</taxon>
        <taxon>Hyphomicrobiales</taxon>
        <taxon>Rhizobiaceae</taxon>
        <taxon>Rhizobium/Agrobacterium group</taxon>
        <taxon>Rhizobium</taxon>
    </lineage>
</organism>
<dbReference type="Proteomes" id="UP000295547">
    <property type="component" value="Unassembled WGS sequence"/>
</dbReference>
<evidence type="ECO:0000256" key="1">
    <source>
        <dbReference type="SAM" id="MobiDB-lite"/>
    </source>
</evidence>
<evidence type="ECO:0000313" key="5">
    <source>
        <dbReference type="Proteomes" id="UP000295547"/>
    </source>
</evidence>
<dbReference type="CDD" id="cd14740">
    <property type="entry name" value="PAAR_4"/>
    <property type="match status" value="1"/>
</dbReference>
<proteinExistence type="predicted"/>
<feature type="compositionally biased region" description="Polar residues" evidence="1">
    <location>
        <begin position="239"/>
        <end position="249"/>
    </location>
</feature>
<feature type="region of interest" description="Disordered" evidence="1">
    <location>
        <begin position="302"/>
        <end position="331"/>
    </location>
</feature>
<name>A0A4R3QT69_9HYPH</name>
<protein>
    <submittedName>
        <fullName evidence="2">Uncharacterized protein DUF4150</fullName>
    </submittedName>
</protein>
<dbReference type="RefSeq" id="WP_132550806.1">
    <property type="nucleotide sequence ID" value="NZ_SMBJ01000006.1"/>
</dbReference>
<reference evidence="4 5" key="1">
    <citation type="submission" date="2019-03" db="EMBL/GenBank/DDBJ databases">
        <title>Genomic Encyclopedia of Type Strains, Phase IV (KMG-V): Genome sequencing to study the core and pangenomes of soil and plant-associated prokaryotes.</title>
        <authorList>
            <person name="Whitman W."/>
        </authorList>
    </citation>
    <scope>NUCLEOTIDE SEQUENCE [LARGE SCALE GENOMIC DNA]</scope>
    <source>
        <strain evidence="2 5">Gr42</strain>
        <strain evidence="3 4">IE4868</strain>
    </source>
</reference>
<dbReference type="Proteomes" id="UP000295507">
    <property type="component" value="Unassembled WGS sequence"/>
</dbReference>
<accession>A0A4R3QT69</accession>
<evidence type="ECO:0000313" key="2">
    <source>
        <dbReference type="EMBL" id="TCU24654.1"/>
    </source>
</evidence>
<dbReference type="EMBL" id="SMBK01000003">
    <property type="protein sequence ID" value="TCU39400.1"/>
    <property type="molecule type" value="Genomic_DNA"/>
</dbReference>
<feature type="region of interest" description="Disordered" evidence="1">
    <location>
        <begin position="230"/>
        <end position="255"/>
    </location>
</feature>
<dbReference type="Pfam" id="PF13665">
    <property type="entry name" value="Tox-PAAR-like"/>
    <property type="match status" value="1"/>
</dbReference>
<gene>
    <name evidence="3" type="ORF">EV129_103247</name>
    <name evidence="2" type="ORF">EV130_106247</name>
</gene>
<comment type="caution">
    <text evidence="2">The sequence shown here is derived from an EMBL/GenBank/DDBJ whole genome shotgun (WGS) entry which is preliminary data.</text>
</comment>